<keyword evidence="1" id="KW-0560">Oxidoreductase</keyword>
<dbReference type="AlphaFoldDB" id="A0A1M5DQV4"/>
<dbReference type="EMBL" id="FQVU01000001">
    <property type="protein sequence ID" value="SHF69264.1"/>
    <property type="molecule type" value="Genomic_DNA"/>
</dbReference>
<dbReference type="InterPro" id="IPR009100">
    <property type="entry name" value="AcylCoA_DH/oxidase_NM_dom_sf"/>
</dbReference>
<name>A0A1M5DQV4_9ACTN</name>
<dbReference type="PANTHER" id="PTHR43884:SF12">
    <property type="entry name" value="ISOVALERYL-COA DEHYDROGENASE, MITOCHONDRIAL-RELATED"/>
    <property type="match status" value="1"/>
</dbReference>
<feature type="domain" description="Acyl-CoA dehydrogenase/oxidase N-terminal" evidence="2">
    <location>
        <begin position="34"/>
        <end position="128"/>
    </location>
</feature>
<dbReference type="SUPFAM" id="SSF56645">
    <property type="entry name" value="Acyl-CoA dehydrogenase NM domain-like"/>
    <property type="match status" value="1"/>
</dbReference>
<dbReference type="Proteomes" id="UP000186132">
    <property type="component" value="Unassembled WGS sequence"/>
</dbReference>
<accession>A0A1M5DQV4</accession>
<sequence length="407" mass="42527">MTTREAAPVTVGPPPVLRDAAAAVAAAEAYAAGIADGVVTRDRAGAARVPVAELAAYDASGLLAITLPVADGGAGLGPAVLSQVCRTVAAVDPAIAQAPQGHYLFLDVLIAYAAEGARRRLAAEVLAGRRIANALAERGGGDAQALRTRLTAGRLSGRKYYATGALTAHWIAVSALDENDRLVVAFVEREAAGVTLDTDWDTLGQRATVSGSVLLADVAVDPELVLPYWRCFEGPQQLGARAQLYHASIEAGIAAGVLRDARWFVTEKARPFFEAAQRGWATRAADDPHVVHRFGVMATRVAAAESLVARAAATLEGIGLTPTSADDAARGSVAVAQAKAFASEVAVEVSSELFSLSGASATDEKYDLGRHWRNARTHSAHDPVDWKYHHVGAYLLDGVLPPNHGQL</sequence>
<evidence type="ECO:0000313" key="4">
    <source>
        <dbReference type="EMBL" id="SHF69264.1"/>
    </source>
</evidence>
<dbReference type="GO" id="GO:0006552">
    <property type="term" value="P:L-leucine catabolic process"/>
    <property type="evidence" value="ECO:0007669"/>
    <property type="project" value="TreeGrafter"/>
</dbReference>
<dbReference type="SUPFAM" id="SSF47203">
    <property type="entry name" value="Acyl-CoA dehydrogenase C-terminal domain-like"/>
    <property type="match status" value="1"/>
</dbReference>
<keyword evidence="5" id="KW-1185">Reference proteome</keyword>
<dbReference type="InterPro" id="IPR013786">
    <property type="entry name" value="AcylCoA_DH/ox_N"/>
</dbReference>
<dbReference type="Gene3D" id="1.20.140.10">
    <property type="entry name" value="Butyryl-CoA Dehydrogenase, subunit A, domain 3"/>
    <property type="match status" value="1"/>
</dbReference>
<dbReference type="InterPro" id="IPR037069">
    <property type="entry name" value="AcylCoA_DH/ox_N_sf"/>
</dbReference>
<feature type="domain" description="Acyl-CoA dehydrogenase C-terminal" evidence="3">
    <location>
        <begin position="245"/>
        <end position="383"/>
    </location>
</feature>
<dbReference type="InterPro" id="IPR046373">
    <property type="entry name" value="Acyl-CoA_Oxase/DH_mid-dom_sf"/>
</dbReference>
<dbReference type="RefSeq" id="WP_084180643.1">
    <property type="nucleotide sequence ID" value="NZ_FQVU01000001.1"/>
</dbReference>
<dbReference type="InterPro" id="IPR036250">
    <property type="entry name" value="AcylCo_DH-like_C"/>
</dbReference>
<protein>
    <submittedName>
        <fullName evidence="4">Sulfur acquisition oxidoreductase, SfnB family</fullName>
    </submittedName>
</protein>
<gene>
    <name evidence="4" type="ORF">SAMN05443575_0664</name>
</gene>
<proteinExistence type="predicted"/>
<dbReference type="STRING" id="1206085.SAMN05443575_0664"/>
<reference evidence="4 5" key="1">
    <citation type="submission" date="2016-11" db="EMBL/GenBank/DDBJ databases">
        <authorList>
            <person name="Jaros S."/>
            <person name="Januszkiewicz K."/>
            <person name="Wedrychowicz H."/>
        </authorList>
    </citation>
    <scope>NUCLEOTIDE SEQUENCE [LARGE SCALE GENOMIC DNA]</scope>
    <source>
        <strain evidence="4 5">DSM 45627</strain>
    </source>
</reference>
<dbReference type="GO" id="GO:0050660">
    <property type="term" value="F:flavin adenine dinucleotide binding"/>
    <property type="evidence" value="ECO:0007669"/>
    <property type="project" value="InterPro"/>
</dbReference>
<dbReference type="PANTHER" id="PTHR43884">
    <property type="entry name" value="ACYL-COA DEHYDROGENASE"/>
    <property type="match status" value="1"/>
</dbReference>
<dbReference type="Pfam" id="PF08028">
    <property type="entry name" value="Acyl-CoA_dh_2"/>
    <property type="match status" value="1"/>
</dbReference>
<dbReference type="Gene3D" id="2.40.110.10">
    <property type="entry name" value="Butyryl-CoA Dehydrogenase, subunit A, domain 2"/>
    <property type="match status" value="1"/>
</dbReference>
<organism evidence="4 5">
    <name type="scientific">Jatrophihabitans endophyticus</name>
    <dbReference type="NCBI Taxonomy" id="1206085"/>
    <lineage>
        <taxon>Bacteria</taxon>
        <taxon>Bacillati</taxon>
        <taxon>Actinomycetota</taxon>
        <taxon>Actinomycetes</taxon>
        <taxon>Jatrophihabitantales</taxon>
        <taxon>Jatrophihabitantaceae</taxon>
        <taxon>Jatrophihabitans</taxon>
    </lineage>
</organism>
<evidence type="ECO:0000256" key="1">
    <source>
        <dbReference type="ARBA" id="ARBA00023002"/>
    </source>
</evidence>
<dbReference type="InterPro" id="IPR013107">
    <property type="entry name" value="Acyl-CoA_DH_C"/>
</dbReference>
<dbReference type="OrthoDB" id="571684at2"/>
<evidence type="ECO:0000313" key="5">
    <source>
        <dbReference type="Proteomes" id="UP000186132"/>
    </source>
</evidence>
<evidence type="ECO:0000259" key="2">
    <source>
        <dbReference type="Pfam" id="PF02771"/>
    </source>
</evidence>
<dbReference type="GO" id="GO:0008470">
    <property type="term" value="F:3-methylbutanoyl-CoA dehydrogenase activity"/>
    <property type="evidence" value="ECO:0007669"/>
    <property type="project" value="TreeGrafter"/>
</dbReference>
<dbReference type="PIRSF" id="PIRSF016578">
    <property type="entry name" value="HsaA"/>
    <property type="match status" value="1"/>
</dbReference>
<dbReference type="Pfam" id="PF02771">
    <property type="entry name" value="Acyl-CoA_dh_N"/>
    <property type="match status" value="1"/>
</dbReference>
<dbReference type="Gene3D" id="1.10.540.10">
    <property type="entry name" value="Acyl-CoA dehydrogenase/oxidase, N-terminal domain"/>
    <property type="match status" value="1"/>
</dbReference>
<evidence type="ECO:0000259" key="3">
    <source>
        <dbReference type="Pfam" id="PF08028"/>
    </source>
</evidence>